<gene>
    <name evidence="3" type="ORF">H1R13_14570</name>
</gene>
<dbReference type="RefSeq" id="WP_159674395.1">
    <property type="nucleotide sequence ID" value="NZ_JACMHY010000005.1"/>
</dbReference>
<reference evidence="3 4" key="1">
    <citation type="submission" date="2020-08" db="EMBL/GenBank/DDBJ databases">
        <title>Whole-Genome Sequence of French Clinical Streptomyces mexicanus Strain Q0842.</title>
        <authorList>
            <person name="Boxberger M."/>
            <person name="La Scola B."/>
        </authorList>
    </citation>
    <scope>NUCLEOTIDE SEQUENCE [LARGE SCALE GENOMIC DNA]</scope>
    <source>
        <strain evidence="3 4">Marseille-Q0842</strain>
    </source>
</reference>
<dbReference type="Gene3D" id="3.40.50.720">
    <property type="entry name" value="NAD(P)-binding Rossmann-like Domain"/>
    <property type="match status" value="1"/>
</dbReference>
<dbReference type="CDD" id="cd05327">
    <property type="entry name" value="retinol-DH_like_SDR_c_like"/>
    <property type="match status" value="1"/>
</dbReference>
<dbReference type="InterPro" id="IPR036291">
    <property type="entry name" value="NAD(P)-bd_dom_sf"/>
</dbReference>
<comment type="caution">
    <text evidence="3">The sequence shown here is derived from an EMBL/GenBank/DDBJ whole genome shotgun (WGS) entry which is preliminary data.</text>
</comment>
<dbReference type="GO" id="GO:0016491">
    <property type="term" value="F:oxidoreductase activity"/>
    <property type="evidence" value="ECO:0007669"/>
    <property type="project" value="UniProtKB-KW"/>
</dbReference>
<dbReference type="PRINTS" id="PR00081">
    <property type="entry name" value="GDHRDH"/>
</dbReference>
<dbReference type="Proteomes" id="UP000517694">
    <property type="component" value="Unassembled WGS sequence"/>
</dbReference>
<keyword evidence="4" id="KW-1185">Reference proteome</keyword>
<dbReference type="PANTHER" id="PTHR43157:SF31">
    <property type="entry name" value="PHOSPHATIDYLINOSITOL-GLYCAN BIOSYNTHESIS CLASS F PROTEIN"/>
    <property type="match status" value="1"/>
</dbReference>
<sequence>MTPVLTGKTVIVTGANSGVGLATAQALGGYGARVVLAVRDTAKGASAAATVPGLTEVRHLDLADLASVRRFAAAWTEPIHLLINNAGTSAPELERTADGFELHFGTNHLGPFALTNLLLPHVTGRVVSVSSQAERMGRIDFDDLNWERTRYRPSRAYATSKLANILFSTELQRRLNAAGSKVLAVTAHPGFVATNIYDGASRGTKLMLRLFAQGPEEGALPVLHAATGSVPGDSFIGPRHWMHMRGGAEPIGRSRTAQNEDVARRLWDASEKLTGVSFSL</sequence>
<proteinExistence type="inferred from homology"/>
<evidence type="ECO:0000256" key="2">
    <source>
        <dbReference type="RuleBase" id="RU000363"/>
    </source>
</evidence>
<dbReference type="OrthoDB" id="4577644at2"/>
<dbReference type="Pfam" id="PF00106">
    <property type="entry name" value="adh_short"/>
    <property type="match status" value="1"/>
</dbReference>
<evidence type="ECO:0000256" key="1">
    <source>
        <dbReference type="ARBA" id="ARBA00023002"/>
    </source>
</evidence>
<keyword evidence="1" id="KW-0560">Oxidoreductase</keyword>
<evidence type="ECO:0000313" key="4">
    <source>
        <dbReference type="Proteomes" id="UP000517694"/>
    </source>
</evidence>
<dbReference type="AlphaFoldDB" id="A0A7X1I0V3"/>
<dbReference type="InterPro" id="IPR002347">
    <property type="entry name" value="SDR_fam"/>
</dbReference>
<dbReference type="PANTHER" id="PTHR43157">
    <property type="entry name" value="PHOSPHATIDYLINOSITOL-GLYCAN BIOSYNTHESIS CLASS F PROTEIN-RELATED"/>
    <property type="match status" value="1"/>
</dbReference>
<name>A0A7X1I0V3_9ACTN</name>
<dbReference type="NCBIfam" id="NF004846">
    <property type="entry name" value="PRK06197.1"/>
    <property type="match status" value="1"/>
</dbReference>
<dbReference type="EMBL" id="JACMHY010000005">
    <property type="protein sequence ID" value="MBC2866165.1"/>
    <property type="molecule type" value="Genomic_DNA"/>
</dbReference>
<evidence type="ECO:0000313" key="3">
    <source>
        <dbReference type="EMBL" id="MBC2866165.1"/>
    </source>
</evidence>
<accession>A0A7X1I0V3</accession>
<organism evidence="3 4">
    <name type="scientific">Streptomyces mexicanus</name>
    <dbReference type="NCBI Taxonomy" id="178566"/>
    <lineage>
        <taxon>Bacteria</taxon>
        <taxon>Bacillati</taxon>
        <taxon>Actinomycetota</taxon>
        <taxon>Actinomycetes</taxon>
        <taxon>Kitasatosporales</taxon>
        <taxon>Streptomycetaceae</taxon>
        <taxon>Streptomyces</taxon>
    </lineage>
</organism>
<comment type="similarity">
    <text evidence="2">Belongs to the short-chain dehydrogenases/reductases (SDR) family.</text>
</comment>
<dbReference type="SUPFAM" id="SSF51735">
    <property type="entry name" value="NAD(P)-binding Rossmann-fold domains"/>
    <property type="match status" value="1"/>
</dbReference>
<dbReference type="PRINTS" id="PR00080">
    <property type="entry name" value="SDRFAMILY"/>
</dbReference>
<protein>
    <submittedName>
        <fullName evidence="3">SDR family NAD(P)-dependent oxidoreductase</fullName>
    </submittedName>
</protein>